<dbReference type="PIRSF" id="PIRSF030780">
    <property type="entry name" value="Md_memb_hyd_prd"/>
    <property type="match status" value="1"/>
</dbReference>
<organism evidence="2 3">
    <name type="scientific">Carboxydothermus ferrireducens DSM 11255</name>
    <dbReference type="NCBI Taxonomy" id="1119529"/>
    <lineage>
        <taxon>Bacteria</taxon>
        <taxon>Bacillati</taxon>
        <taxon>Bacillota</taxon>
        <taxon>Clostridia</taxon>
        <taxon>Thermoanaerobacterales</taxon>
        <taxon>Thermoanaerobacteraceae</taxon>
        <taxon>Carboxydothermus</taxon>
    </lineage>
</organism>
<accession>A0ABX2RBE8</accession>
<dbReference type="EMBL" id="JACCBS010000001">
    <property type="protein sequence ID" value="NYE57113.1"/>
    <property type="molecule type" value="Genomic_DNA"/>
</dbReference>
<dbReference type="Pfam" id="PF04307">
    <property type="entry name" value="YdjM"/>
    <property type="match status" value="1"/>
</dbReference>
<evidence type="ECO:0000313" key="3">
    <source>
        <dbReference type="Proteomes" id="UP000604066"/>
    </source>
</evidence>
<dbReference type="InterPro" id="IPR016956">
    <property type="entry name" value="YdjM"/>
</dbReference>
<comment type="caution">
    <text evidence="2">The sequence shown here is derived from an EMBL/GenBank/DDBJ whole genome shotgun (WGS) entry which is preliminary data.</text>
</comment>
<keyword evidence="1" id="KW-0812">Transmembrane</keyword>
<name>A0ABX2RBE8_9THEO</name>
<proteinExistence type="predicted"/>
<protein>
    <submittedName>
        <fullName evidence="2">Inner membrane protein</fullName>
    </submittedName>
</protein>
<dbReference type="Proteomes" id="UP000604066">
    <property type="component" value="Unassembled WGS sequence"/>
</dbReference>
<keyword evidence="3" id="KW-1185">Reference proteome</keyword>
<feature type="transmembrane region" description="Helical" evidence="1">
    <location>
        <begin position="70"/>
        <end position="88"/>
    </location>
</feature>
<dbReference type="RefSeq" id="WP_028052488.1">
    <property type="nucleotide sequence ID" value="NZ_ATYG01000021.1"/>
</dbReference>
<feature type="transmembrane region" description="Helical" evidence="1">
    <location>
        <begin position="132"/>
        <end position="154"/>
    </location>
</feature>
<gene>
    <name evidence="2" type="ORF">HDG70_000819</name>
</gene>
<evidence type="ECO:0000256" key="1">
    <source>
        <dbReference type="SAM" id="Phobius"/>
    </source>
</evidence>
<keyword evidence="1" id="KW-0472">Membrane</keyword>
<keyword evidence="1" id="KW-1133">Transmembrane helix</keyword>
<dbReference type="PANTHER" id="PTHR35531">
    <property type="entry name" value="INNER MEMBRANE PROTEIN YBCI-RELATED"/>
    <property type="match status" value="1"/>
</dbReference>
<evidence type="ECO:0000313" key="2">
    <source>
        <dbReference type="EMBL" id="NYE57113.1"/>
    </source>
</evidence>
<reference evidence="2 3" key="1">
    <citation type="submission" date="2020-07" db="EMBL/GenBank/DDBJ databases">
        <title>Genomic Encyclopedia of Type Strains, Phase III (KMG-III): the genomes of soil and plant-associated and newly described type strains.</title>
        <authorList>
            <person name="Whitman W."/>
        </authorList>
    </citation>
    <scope>NUCLEOTIDE SEQUENCE [LARGE SCALE GENOMIC DNA]</scope>
    <source>
        <strain evidence="2 3">DSM 11255</strain>
    </source>
</reference>
<dbReference type="InterPro" id="IPR007404">
    <property type="entry name" value="YdjM-like"/>
</dbReference>
<dbReference type="PANTHER" id="PTHR35531:SF1">
    <property type="entry name" value="INNER MEMBRANE PROTEIN YBCI-RELATED"/>
    <property type="match status" value="1"/>
</dbReference>
<sequence>MLGRTHFMGGALAGLALAKSMGLPLGEVWAVTGIAGFSALLPDVDTPKSTAGNVLFPLAFVLNRTLGHRGATHSLLAVLMLALAGAFIPGVKTIYLFAFVAGYLSHLLLDFLNPEGVPLLYPFGGRFSLGLFTTGTIFDNLLTVVLFAILFAGLKF</sequence>